<dbReference type="EMBL" id="JACRDE010000151">
    <property type="protein sequence ID" value="MBI5248868.1"/>
    <property type="molecule type" value="Genomic_DNA"/>
</dbReference>
<comment type="caution">
    <text evidence="1">The sequence shown here is derived from an EMBL/GenBank/DDBJ whole genome shotgun (WGS) entry which is preliminary data.</text>
</comment>
<gene>
    <name evidence="1" type="ORF">HY912_05185</name>
</gene>
<protein>
    <submittedName>
        <fullName evidence="1">Uncharacterized protein</fullName>
    </submittedName>
</protein>
<accession>A0A9D6V196</accession>
<dbReference type="Proteomes" id="UP000807825">
    <property type="component" value="Unassembled WGS sequence"/>
</dbReference>
<evidence type="ECO:0000313" key="2">
    <source>
        <dbReference type="Proteomes" id="UP000807825"/>
    </source>
</evidence>
<evidence type="ECO:0000313" key="1">
    <source>
        <dbReference type="EMBL" id="MBI5248868.1"/>
    </source>
</evidence>
<sequence length="171" mass="18804">MDDLRSTYAFIASCVLAAVAQFAPGGSVALPEFQFPGWPATFQGRILTESPLTDRERTFESGFPGRIGKFTDGKHTIVVRWVTQPTRKLHPAADCLKGSGYTVKPLPLRKDSTGALWTASQASRQDEVIDVEELIQDDRGASMPDVSAWYWKAAIGNARGPWWAITVLKAH</sequence>
<organism evidence="1 2">
    <name type="scientific">Desulfomonile tiedjei</name>
    <dbReference type="NCBI Taxonomy" id="2358"/>
    <lineage>
        <taxon>Bacteria</taxon>
        <taxon>Pseudomonadati</taxon>
        <taxon>Thermodesulfobacteriota</taxon>
        <taxon>Desulfomonilia</taxon>
        <taxon>Desulfomonilales</taxon>
        <taxon>Desulfomonilaceae</taxon>
        <taxon>Desulfomonile</taxon>
    </lineage>
</organism>
<dbReference type="AlphaFoldDB" id="A0A9D6V196"/>
<reference evidence="1" key="1">
    <citation type="submission" date="2020-07" db="EMBL/GenBank/DDBJ databases">
        <title>Huge and variable diversity of episymbiotic CPR bacteria and DPANN archaea in groundwater ecosystems.</title>
        <authorList>
            <person name="He C.Y."/>
            <person name="Keren R."/>
            <person name="Whittaker M."/>
            <person name="Farag I.F."/>
            <person name="Doudna J."/>
            <person name="Cate J.H.D."/>
            <person name="Banfield J.F."/>
        </authorList>
    </citation>
    <scope>NUCLEOTIDE SEQUENCE</scope>
    <source>
        <strain evidence="1">NC_groundwater_1664_Pr3_B-0.1um_52_9</strain>
    </source>
</reference>
<proteinExistence type="predicted"/>
<name>A0A9D6V196_9BACT</name>